<dbReference type="InterPro" id="IPR002073">
    <property type="entry name" value="PDEase_catalytic_dom"/>
</dbReference>
<feature type="binding site" evidence="5">
    <location>
        <position position="974"/>
    </location>
    <ligand>
        <name>Zn(2+)</name>
        <dbReference type="ChEBI" id="CHEBI:29105"/>
        <label>1</label>
    </ligand>
</feature>
<feature type="binding site" evidence="4">
    <location>
        <begin position="934"/>
        <end position="938"/>
    </location>
    <ligand>
        <name>AMP</name>
        <dbReference type="ChEBI" id="CHEBI:456215"/>
    </ligand>
</feature>
<dbReference type="InterPro" id="IPR023088">
    <property type="entry name" value="PDEase"/>
</dbReference>
<feature type="active site" description="Proton donor" evidence="3">
    <location>
        <position position="934"/>
    </location>
</feature>
<feature type="binding site" evidence="5">
    <location>
        <position position="938"/>
    </location>
    <ligand>
        <name>Zn(2+)</name>
        <dbReference type="ChEBI" id="CHEBI:29105"/>
        <label>1</label>
    </ligand>
</feature>
<evidence type="ECO:0000256" key="6">
    <source>
        <dbReference type="SAM" id="MobiDB-lite"/>
    </source>
</evidence>
<feature type="region of interest" description="Disordered" evidence="6">
    <location>
        <begin position="62"/>
        <end position="109"/>
    </location>
</feature>
<feature type="compositionally biased region" description="Low complexity" evidence="6">
    <location>
        <begin position="1232"/>
        <end position="1242"/>
    </location>
</feature>
<dbReference type="PROSITE" id="PS51845">
    <property type="entry name" value="PDEASE_I_2"/>
    <property type="match status" value="1"/>
</dbReference>
<feature type="transmembrane region" description="Helical" evidence="7">
    <location>
        <begin position="315"/>
        <end position="334"/>
    </location>
</feature>
<evidence type="ECO:0000313" key="10">
    <source>
        <dbReference type="Proteomes" id="UP001211065"/>
    </source>
</evidence>
<keyword evidence="1 5" id="KW-0479">Metal-binding</keyword>
<evidence type="ECO:0000313" key="9">
    <source>
        <dbReference type="EMBL" id="KAJ3225012.1"/>
    </source>
</evidence>
<dbReference type="PANTHER" id="PTHR11347">
    <property type="entry name" value="CYCLIC NUCLEOTIDE PHOSPHODIESTERASE"/>
    <property type="match status" value="1"/>
</dbReference>
<evidence type="ECO:0000256" key="3">
    <source>
        <dbReference type="PIRSR" id="PIRSR623088-1"/>
    </source>
</evidence>
<feature type="compositionally biased region" description="Basic residues" evidence="6">
    <location>
        <begin position="34"/>
        <end position="46"/>
    </location>
</feature>
<gene>
    <name evidence="9" type="primary">PDE4B</name>
    <name evidence="9" type="ORF">HK099_007485</name>
</gene>
<evidence type="ECO:0000256" key="5">
    <source>
        <dbReference type="PIRSR" id="PIRSR623088-3"/>
    </source>
</evidence>
<evidence type="ECO:0000256" key="2">
    <source>
        <dbReference type="ARBA" id="ARBA00022801"/>
    </source>
</evidence>
<feature type="binding site" evidence="4">
    <location>
        <position position="1135"/>
    </location>
    <ligand>
        <name>AMP</name>
        <dbReference type="ChEBI" id="CHEBI:456215"/>
    </ligand>
</feature>
<feature type="transmembrane region" description="Helical" evidence="7">
    <location>
        <begin position="346"/>
        <end position="368"/>
    </location>
</feature>
<evidence type="ECO:0000259" key="8">
    <source>
        <dbReference type="PROSITE" id="PS51845"/>
    </source>
</evidence>
<accession>A0AAD5U5F1</accession>
<protein>
    <submittedName>
        <fullName evidence="9">cAMP-specific 3',5'-cyclic phosphodiesterase 4B</fullName>
    </submittedName>
</protein>
<feature type="transmembrane region" description="Helical" evidence="7">
    <location>
        <begin position="380"/>
        <end position="407"/>
    </location>
</feature>
<feature type="compositionally biased region" description="Low complexity" evidence="6">
    <location>
        <begin position="15"/>
        <end position="29"/>
    </location>
</feature>
<keyword evidence="10" id="KW-1185">Reference proteome</keyword>
<dbReference type="Proteomes" id="UP001211065">
    <property type="component" value="Unassembled WGS sequence"/>
</dbReference>
<dbReference type="GO" id="GO:0046872">
    <property type="term" value="F:metal ion binding"/>
    <property type="evidence" value="ECO:0007669"/>
    <property type="project" value="UniProtKB-KW"/>
</dbReference>
<dbReference type="InterPro" id="IPR036971">
    <property type="entry name" value="PDEase_catalytic_dom_sf"/>
</dbReference>
<evidence type="ECO:0000256" key="1">
    <source>
        <dbReference type="ARBA" id="ARBA00022723"/>
    </source>
</evidence>
<feature type="binding site" evidence="5">
    <location>
        <position position="975"/>
    </location>
    <ligand>
        <name>Zn(2+)</name>
        <dbReference type="ChEBI" id="CHEBI:29105"/>
        <label>1</label>
    </ligand>
</feature>
<feature type="region of interest" description="Disordered" evidence="6">
    <location>
        <begin position="1"/>
        <end position="46"/>
    </location>
</feature>
<keyword evidence="2" id="KW-0378">Hydrolase</keyword>
<evidence type="ECO:0000256" key="7">
    <source>
        <dbReference type="SAM" id="Phobius"/>
    </source>
</evidence>
<feature type="compositionally biased region" description="Low complexity" evidence="6">
    <location>
        <begin position="1182"/>
        <end position="1199"/>
    </location>
</feature>
<feature type="binding site" evidence="5">
    <location>
        <position position="1084"/>
    </location>
    <ligand>
        <name>Zn(2+)</name>
        <dbReference type="ChEBI" id="CHEBI:29105"/>
        <label>1</label>
    </ligand>
</feature>
<feature type="domain" description="PDEase" evidence="8">
    <location>
        <begin position="849"/>
        <end position="1177"/>
    </location>
</feature>
<keyword evidence="7" id="KW-0812">Transmembrane</keyword>
<keyword evidence="7" id="KW-1133">Transmembrane helix</keyword>
<feature type="region of interest" description="Disordered" evidence="6">
    <location>
        <begin position="1182"/>
        <end position="1242"/>
    </location>
</feature>
<feature type="compositionally biased region" description="Polar residues" evidence="6">
    <location>
        <begin position="1200"/>
        <end position="1222"/>
    </location>
</feature>
<comment type="caution">
    <text evidence="9">The sequence shown here is derived from an EMBL/GenBank/DDBJ whole genome shotgun (WGS) entry which is preliminary data.</text>
</comment>
<dbReference type="GO" id="GO:0004114">
    <property type="term" value="F:3',5'-cyclic-nucleotide phosphodiesterase activity"/>
    <property type="evidence" value="ECO:0007669"/>
    <property type="project" value="InterPro"/>
</dbReference>
<feature type="region of interest" description="Disordered" evidence="6">
    <location>
        <begin position="811"/>
        <end position="844"/>
    </location>
</feature>
<proteinExistence type="predicted"/>
<organism evidence="9 10">
    <name type="scientific">Clydaea vesicula</name>
    <dbReference type="NCBI Taxonomy" id="447962"/>
    <lineage>
        <taxon>Eukaryota</taxon>
        <taxon>Fungi</taxon>
        <taxon>Fungi incertae sedis</taxon>
        <taxon>Chytridiomycota</taxon>
        <taxon>Chytridiomycota incertae sedis</taxon>
        <taxon>Chytridiomycetes</taxon>
        <taxon>Lobulomycetales</taxon>
        <taxon>Lobulomycetaceae</taxon>
        <taxon>Clydaea</taxon>
    </lineage>
</organism>
<keyword evidence="7" id="KW-0472">Membrane</keyword>
<feature type="region of interest" description="Disordered" evidence="6">
    <location>
        <begin position="566"/>
        <end position="600"/>
    </location>
</feature>
<reference evidence="9" key="1">
    <citation type="submission" date="2020-05" db="EMBL/GenBank/DDBJ databases">
        <title>Phylogenomic resolution of chytrid fungi.</title>
        <authorList>
            <person name="Stajich J.E."/>
            <person name="Amses K."/>
            <person name="Simmons R."/>
            <person name="Seto K."/>
            <person name="Myers J."/>
            <person name="Bonds A."/>
            <person name="Quandt C.A."/>
            <person name="Barry K."/>
            <person name="Liu P."/>
            <person name="Grigoriev I."/>
            <person name="Longcore J.E."/>
            <person name="James T.Y."/>
        </authorList>
    </citation>
    <scope>NUCLEOTIDE SEQUENCE</scope>
    <source>
        <strain evidence="9">JEL0476</strain>
    </source>
</reference>
<dbReference type="GO" id="GO:0007165">
    <property type="term" value="P:signal transduction"/>
    <property type="evidence" value="ECO:0007669"/>
    <property type="project" value="InterPro"/>
</dbReference>
<sequence length="1340" mass="151100">MEIEASSDVTTNGISLQSQSQLNSSLDNSAPSTLKKKNSQSNSMRKRGISLQLNTSQQSFNSALADSDDKSLPSKRPSINVSNISVEEKSSLKRPSNSSIYRERSPMTKNAQRCIENIPEVDTPIINKKFDDILAAEMSSQNNLLKVNGDRVGSLDVLNSSGNSVGGIYQTYDESLQNINSQRKESRHLFSKKSSGVSFSHKVKNASQNGLNTANGLNNSQKILSKERKELPPMTIMFDLPTEQNNEKLLQQYRILNSWTLSFLEKEIDNEYAFFFANNNMKIWRQGLSLAVIISTVLFYYNYLVRERPNVFMETLILCFTILFPIMLLFLSSFTLSSRKLHMAQYVHHFSTFFTLTVGCAISLRHYILEREEPTYKTGFFYLLLVNGAHIIFHVRFLYLIIIMIILCSTFIIETILSSKLENIEDAVISTICLVSGMLIVATSSYKLEKESRYDFLNTRKTENNTIKLMEQLKRLHKTYSHQVADFDSPLEKSILLVKSILSDPSLESSHMDSLGRLLGLLKSGDLMTPDIEKQVDGGLVELDKDQEAWLFSNLYRNRAASGKNIKSSFSHSQRRRSTNLSGTPLEDESNPTTPTKLLNTPDITAKAVTLRRISLTTGTTASLTNFENENVVGQRKLSLKPQLSSEKDNKARRQSLVQKVIEKVGSKGCNEKTTHKQTEPEKADFFTGISLKEGKATKTTENSPNTPNFDSSIGDKNVLGSDKSLASNSRPSDTILAAEVAHAILTVGPKVLQVTQEEEVSLSTVNKNFIEVLEGELSELDKISMPQIFISEENSDNNLERTEVNLKTIKEGEEMESSEFSERLQPPYSSVKSEEEEPRKSASSMNSINVSLYNAPDDLIKHCSIVSILEKSDHWNWEIFDLFEASKGWPLFSLSHFLFSKQDLFRKFRIQKKPFMKFLTHIETGYHSDVPYHNSIHACDVLHGMNWLKDRCSSIVTPTDLELLAMYVAAIIHDFDHVLSTLDIKALLYNDRSVLENHHLAAAFAVLLRPEYNCNFLSNLTKEEFKQLREIIIEMVLATDLQTHHFVMISQFKNKISVTETFNPENNQEDRLLLWKMMIKSADVSNPTKKMHIYEKWTLRILEEFFHQGDEEKRVGIPVSPYFDRDTINVPQSQLGFIEFICIPLYESFNSFMSIPCILEGLRINRLHWLQLKEEKIQEQQQQQQLHQQQQQVLQPVQSPNHPQTPSKGIQSPKASMSSLHPVSAGLTVPKNKSGSKSNSSIAASVNGAGSNMALGLPASPLLMQHSASNLLPHVSHTHPLQHSASANVLPQANYQPISQFELSNNSNSRQSVSGSGLIKKVFGLKRSDKSSSSSNIQP</sequence>
<dbReference type="EMBL" id="JADGJW010000073">
    <property type="protein sequence ID" value="KAJ3225012.1"/>
    <property type="molecule type" value="Genomic_DNA"/>
</dbReference>
<feature type="region of interest" description="Disordered" evidence="6">
    <location>
        <begin position="694"/>
        <end position="718"/>
    </location>
</feature>
<evidence type="ECO:0000256" key="4">
    <source>
        <dbReference type="PIRSR" id="PIRSR623088-2"/>
    </source>
</evidence>
<feature type="binding site" evidence="4">
    <location>
        <position position="1084"/>
    </location>
    <ligand>
        <name>AMP</name>
        <dbReference type="ChEBI" id="CHEBI:456215"/>
    </ligand>
</feature>
<feature type="transmembrane region" description="Helical" evidence="7">
    <location>
        <begin position="283"/>
        <end position="303"/>
    </location>
</feature>
<dbReference type="CDD" id="cd00077">
    <property type="entry name" value="HDc"/>
    <property type="match status" value="1"/>
</dbReference>
<name>A0AAD5U5F1_9FUNG</name>
<feature type="compositionally biased region" description="Polar residues" evidence="6">
    <location>
        <begin position="700"/>
        <end position="712"/>
    </location>
</feature>
<dbReference type="PRINTS" id="PR00387">
    <property type="entry name" value="PDIESTERASE1"/>
</dbReference>
<dbReference type="SUPFAM" id="SSF109604">
    <property type="entry name" value="HD-domain/PDEase-like"/>
    <property type="match status" value="1"/>
</dbReference>
<feature type="binding site" evidence="5">
    <location>
        <position position="975"/>
    </location>
    <ligand>
        <name>Zn(2+)</name>
        <dbReference type="ChEBI" id="CHEBI:29105"/>
        <label>2</label>
    </ligand>
</feature>
<feature type="compositionally biased region" description="Low complexity" evidence="6">
    <location>
        <begin position="591"/>
        <end position="600"/>
    </location>
</feature>
<dbReference type="InterPro" id="IPR003607">
    <property type="entry name" value="HD/PDEase_dom"/>
</dbReference>
<dbReference type="Gene3D" id="1.10.1300.10">
    <property type="entry name" value="3'5'-cyclic nucleotide phosphodiesterase, catalytic domain"/>
    <property type="match status" value="1"/>
</dbReference>
<feature type="binding site" evidence="4">
    <location>
        <position position="975"/>
    </location>
    <ligand>
        <name>AMP</name>
        <dbReference type="ChEBI" id="CHEBI:456215"/>
    </ligand>
</feature>
<dbReference type="Pfam" id="PF00233">
    <property type="entry name" value="PDEase_I"/>
    <property type="match status" value="1"/>
</dbReference>